<keyword evidence="5" id="KW-0460">Magnesium</keyword>
<dbReference type="PROSITE" id="PS51417">
    <property type="entry name" value="ARF"/>
    <property type="match status" value="1"/>
</dbReference>
<feature type="binding site" evidence="4">
    <location>
        <begin position="25"/>
        <end position="32"/>
    </location>
    <ligand>
        <name>GTP</name>
        <dbReference type="ChEBI" id="CHEBI:37565"/>
    </ligand>
</feature>
<dbReference type="AlphaFoldDB" id="A0AAD2D5G1"/>
<dbReference type="SMART" id="SM00175">
    <property type="entry name" value="RAB"/>
    <property type="match status" value="1"/>
</dbReference>
<dbReference type="SMART" id="SM00178">
    <property type="entry name" value="SAR"/>
    <property type="match status" value="1"/>
</dbReference>
<keyword evidence="3 4" id="KW-0342">GTP-binding</keyword>
<evidence type="ECO:0000256" key="6">
    <source>
        <dbReference type="RuleBase" id="RU003925"/>
    </source>
</evidence>
<dbReference type="InterPro" id="IPR006689">
    <property type="entry name" value="Small_GTPase_ARF/SAR"/>
</dbReference>
<keyword evidence="2 4" id="KW-0547">Nucleotide-binding</keyword>
<dbReference type="NCBIfam" id="TIGR00231">
    <property type="entry name" value="small_GTP"/>
    <property type="match status" value="1"/>
</dbReference>
<dbReference type="SMART" id="SM00177">
    <property type="entry name" value="ARF"/>
    <property type="match status" value="1"/>
</dbReference>
<comment type="similarity">
    <text evidence="1 6">Belongs to the small GTPase superfamily. Arf family.</text>
</comment>
<sequence length="181" mass="20161">MGSVFSSLFSKLFSKEDEFKILLLGLQNSGKTTILYRLALGEVVVTQPTIGSNVEEVSSKNVKLQVWDLGGQENLRSAWDSYYSNTNGVIYVVDSSDDSNALVSQLEFFNLIMNPGLKGAPILIFANKFDLEGGKSKLEISEHLKLHEIKEHEWNIQECCALTGEGLEEGIEWLTKKLEGE</sequence>
<name>A0AAD2D5G1_EUPCR</name>
<dbReference type="GO" id="GO:0003924">
    <property type="term" value="F:GTPase activity"/>
    <property type="evidence" value="ECO:0007669"/>
    <property type="project" value="InterPro"/>
</dbReference>
<evidence type="ECO:0000256" key="3">
    <source>
        <dbReference type="ARBA" id="ARBA00023134"/>
    </source>
</evidence>
<organism evidence="7 8">
    <name type="scientific">Euplotes crassus</name>
    <dbReference type="NCBI Taxonomy" id="5936"/>
    <lineage>
        <taxon>Eukaryota</taxon>
        <taxon>Sar</taxon>
        <taxon>Alveolata</taxon>
        <taxon>Ciliophora</taxon>
        <taxon>Intramacronucleata</taxon>
        <taxon>Spirotrichea</taxon>
        <taxon>Hypotrichia</taxon>
        <taxon>Euplotida</taxon>
        <taxon>Euplotidae</taxon>
        <taxon>Moneuplotes</taxon>
    </lineage>
</organism>
<gene>
    <name evidence="7" type="ORF">ECRASSUSDP1_LOCUS23325</name>
</gene>
<dbReference type="FunFam" id="3.40.50.300:FF:001166">
    <property type="entry name" value="ADP-ribosylation factor D"/>
    <property type="match status" value="1"/>
</dbReference>
<keyword evidence="8" id="KW-1185">Reference proteome</keyword>
<feature type="binding site" evidence="4">
    <location>
        <begin position="127"/>
        <end position="130"/>
    </location>
    <ligand>
        <name>GTP</name>
        <dbReference type="ChEBI" id="CHEBI:37565"/>
    </ligand>
</feature>
<dbReference type="InterPro" id="IPR005225">
    <property type="entry name" value="Small_GTP-bd"/>
</dbReference>
<protein>
    <submittedName>
        <fullName evidence="7">Uncharacterized protein</fullName>
    </submittedName>
</protein>
<feature type="binding site" evidence="4">
    <location>
        <position position="71"/>
    </location>
    <ligand>
        <name>GTP</name>
        <dbReference type="ChEBI" id="CHEBI:37565"/>
    </ligand>
</feature>
<dbReference type="InterPro" id="IPR024156">
    <property type="entry name" value="Small_GTPase_ARF"/>
</dbReference>
<evidence type="ECO:0000256" key="2">
    <source>
        <dbReference type="ARBA" id="ARBA00022741"/>
    </source>
</evidence>
<evidence type="ECO:0000256" key="1">
    <source>
        <dbReference type="ARBA" id="ARBA00010290"/>
    </source>
</evidence>
<dbReference type="GO" id="GO:0046872">
    <property type="term" value="F:metal ion binding"/>
    <property type="evidence" value="ECO:0007669"/>
    <property type="project" value="UniProtKB-KW"/>
</dbReference>
<feature type="binding site" evidence="5">
    <location>
        <position position="49"/>
    </location>
    <ligand>
        <name>Mg(2+)</name>
        <dbReference type="ChEBI" id="CHEBI:18420"/>
    </ligand>
</feature>
<feature type="binding site" evidence="5">
    <location>
        <position position="32"/>
    </location>
    <ligand>
        <name>Mg(2+)</name>
        <dbReference type="ChEBI" id="CHEBI:18420"/>
    </ligand>
</feature>
<dbReference type="SUPFAM" id="SSF52540">
    <property type="entry name" value="P-loop containing nucleoside triphosphate hydrolases"/>
    <property type="match status" value="1"/>
</dbReference>
<comment type="caution">
    <text evidence="7">The sequence shown here is derived from an EMBL/GenBank/DDBJ whole genome shotgun (WGS) entry which is preliminary data.</text>
</comment>
<dbReference type="PANTHER" id="PTHR11711">
    <property type="entry name" value="ADP RIBOSYLATION FACTOR-RELATED"/>
    <property type="match status" value="1"/>
</dbReference>
<evidence type="ECO:0000313" key="8">
    <source>
        <dbReference type="Proteomes" id="UP001295684"/>
    </source>
</evidence>
<dbReference type="Pfam" id="PF00025">
    <property type="entry name" value="Arf"/>
    <property type="match status" value="1"/>
</dbReference>
<evidence type="ECO:0000313" key="7">
    <source>
        <dbReference type="EMBL" id="CAI2381859.1"/>
    </source>
</evidence>
<proteinExistence type="inferred from homology"/>
<dbReference type="EMBL" id="CAMPGE010023987">
    <property type="protein sequence ID" value="CAI2381859.1"/>
    <property type="molecule type" value="Genomic_DNA"/>
</dbReference>
<accession>A0AAD2D5G1</accession>
<dbReference type="Proteomes" id="UP001295684">
    <property type="component" value="Unassembled WGS sequence"/>
</dbReference>
<dbReference type="InterPro" id="IPR027417">
    <property type="entry name" value="P-loop_NTPase"/>
</dbReference>
<dbReference type="PROSITE" id="PS51419">
    <property type="entry name" value="RAB"/>
    <property type="match status" value="1"/>
</dbReference>
<dbReference type="PRINTS" id="PR00328">
    <property type="entry name" value="SAR1GTPBP"/>
</dbReference>
<dbReference type="GO" id="GO:0005525">
    <property type="term" value="F:GTP binding"/>
    <property type="evidence" value="ECO:0007669"/>
    <property type="project" value="UniProtKB-KW"/>
</dbReference>
<reference evidence="7" key="1">
    <citation type="submission" date="2023-07" db="EMBL/GenBank/DDBJ databases">
        <authorList>
            <consortium name="AG Swart"/>
            <person name="Singh M."/>
            <person name="Singh A."/>
            <person name="Seah K."/>
            <person name="Emmerich C."/>
        </authorList>
    </citation>
    <scope>NUCLEOTIDE SEQUENCE</scope>
    <source>
        <strain evidence="7">DP1</strain>
    </source>
</reference>
<evidence type="ECO:0000256" key="5">
    <source>
        <dbReference type="PIRSR" id="PIRSR606689-2"/>
    </source>
</evidence>
<evidence type="ECO:0000256" key="4">
    <source>
        <dbReference type="PIRSR" id="PIRSR606689-1"/>
    </source>
</evidence>
<keyword evidence="5" id="KW-0479">Metal-binding</keyword>
<dbReference type="Gene3D" id="3.40.50.300">
    <property type="entry name" value="P-loop containing nucleotide triphosphate hydrolases"/>
    <property type="match status" value="1"/>
</dbReference>